<dbReference type="Proteomes" id="UP000885750">
    <property type="component" value="Unassembled WGS sequence"/>
</dbReference>
<dbReference type="InterPro" id="IPR029044">
    <property type="entry name" value="Nucleotide-diphossugar_trans"/>
</dbReference>
<dbReference type="GO" id="GO:0050501">
    <property type="term" value="F:hyaluronan synthase activity"/>
    <property type="evidence" value="ECO:0007669"/>
    <property type="project" value="TreeGrafter"/>
</dbReference>
<evidence type="ECO:0000313" key="7">
    <source>
        <dbReference type="EMBL" id="HFC91910.1"/>
    </source>
</evidence>
<dbReference type="GO" id="GO:0085029">
    <property type="term" value="P:extracellular matrix assembly"/>
    <property type="evidence" value="ECO:0007669"/>
    <property type="project" value="TreeGrafter"/>
</dbReference>
<comment type="caution">
    <text evidence="7">The sequence shown here is derived from an EMBL/GenBank/DDBJ whole genome shotgun (WGS) entry which is preliminary data.</text>
</comment>
<organism evidence="7">
    <name type="scientific">Leucothrix mucor</name>
    <dbReference type="NCBI Taxonomy" id="45248"/>
    <lineage>
        <taxon>Bacteria</taxon>
        <taxon>Pseudomonadati</taxon>
        <taxon>Pseudomonadota</taxon>
        <taxon>Gammaproteobacteria</taxon>
        <taxon>Thiotrichales</taxon>
        <taxon>Thiotrichaceae</taxon>
        <taxon>Leucothrix</taxon>
    </lineage>
</organism>
<feature type="transmembrane region" description="Helical" evidence="6">
    <location>
        <begin position="411"/>
        <end position="430"/>
    </location>
</feature>
<keyword evidence="4" id="KW-0808">Transferase</keyword>
<reference evidence="7" key="1">
    <citation type="journal article" date="2020" name="mSystems">
        <title>Genome- and Community-Level Interaction Insights into Carbon Utilization and Element Cycling Functions of Hydrothermarchaeota in Hydrothermal Sediment.</title>
        <authorList>
            <person name="Zhou Z."/>
            <person name="Liu Y."/>
            <person name="Xu W."/>
            <person name="Pan J."/>
            <person name="Luo Z.H."/>
            <person name="Li M."/>
        </authorList>
    </citation>
    <scope>NUCLEOTIDE SEQUENCE [LARGE SCALE GENOMIC DNA]</scope>
    <source>
        <strain evidence="7">HyVt-493</strain>
    </source>
</reference>
<feature type="transmembrane region" description="Helical" evidence="6">
    <location>
        <begin position="28"/>
        <end position="45"/>
    </location>
</feature>
<protein>
    <submittedName>
        <fullName evidence="7">Transcriptional regulator</fullName>
    </submittedName>
</protein>
<keyword evidence="3" id="KW-0328">Glycosyltransferase</keyword>
<dbReference type="PANTHER" id="PTHR22913:SF12">
    <property type="entry name" value="MANNURONAN SYNTHASE"/>
    <property type="match status" value="1"/>
</dbReference>
<dbReference type="GO" id="GO:0030213">
    <property type="term" value="P:hyaluronan biosynthetic process"/>
    <property type="evidence" value="ECO:0007669"/>
    <property type="project" value="TreeGrafter"/>
</dbReference>
<comment type="subcellular location">
    <subcellularLocation>
        <location evidence="1">Cell membrane</location>
    </subcellularLocation>
</comment>
<feature type="transmembrane region" description="Helical" evidence="6">
    <location>
        <begin position="57"/>
        <end position="74"/>
    </location>
</feature>
<keyword evidence="5 6" id="KW-0472">Membrane</keyword>
<evidence type="ECO:0000256" key="3">
    <source>
        <dbReference type="ARBA" id="ARBA00022676"/>
    </source>
</evidence>
<name>A0A7V2WUL8_LEUMU</name>
<feature type="transmembrane region" description="Helical" evidence="6">
    <location>
        <begin position="442"/>
        <end position="462"/>
    </location>
</feature>
<gene>
    <name evidence="7" type="ORF">ENJ51_03775</name>
</gene>
<evidence type="ECO:0000256" key="4">
    <source>
        <dbReference type="ARBA" id="ARBA00022679"/>
    </source>
</evidence>
<dbReference type="AlphaFoldDB" id="A0A7V2WUL8"/>
<proteinExistence type="predicted"/>
<feature type="transmembrane region" description="Helical" evidence="6">
    <location>
        <begin position="387"/>
        <end position="404"/>
    </location>
</feature>
<evidence type="ECO:0000256" key="1">
    <source>
        <dbReference type="ARBA" id="ARBA00004236"/>
    </source>
</evidence>
<dbReference type="GO" id="GO:0005886">
    <property type="term" value="C:plasma membrane"/>
    <property type="evidence" value="ECO:0007669"/>
    <property type="project" value="UniProtKB-SubCell"/>
</dbReference>
<dbReference type="EMBL" id="DRMS01000152">
    <property type="protein sequence ID" value="HFC91910.1"/>
    <property type="molecule type" value="Genomic_DNA"/>
</dbReference>
<evidence type="ECO:0000256" key="5">
    <source>
        <dbReference type="ARBA" id="ARBA00023136"/>
    </source>
</evidence>
<dbReference type="Pfam" id="PF13641">
    <property type="entry name" value="Glyco_tranf_2_3"/>
    <property type="match status" value="1"/>
</dbReference>
<evidence type="ECO:0000256" key="6">
    <source>
        <dbReference type="SAM" id="Phobius"/>
    </source>
</evidence>
<sequence length="531" mass="62183">MSISRILPMQNLNNLPSERLFEWRAMDLFNLLIYFCCLYLLIHFMSDESKNLFQHRMIVLVATIGVWRYSWWFINLIRALVYEFTTFPALRKQADKLQNSDWKPPHIYFVIASYKEKKETTEALLECMLRECRSTNVPATLYLSADTQDEKIVRHYVQQHVGDTEFQVIAIRQTLPDKRIALGQCLRSLSRNGVIKDCPIILMDGDALMTVGTLQKCIPFFHLNPDLQALTTDEKAIFNGPKWMAEMTELRFAQRHLMMQSHALSKRVLTLTGRLSMFRSQVITAPDFIERLENDYLDHWLWGRFRFLSGDDKSTWYLLLRNKAEMLYVRDAMVYTVEHISGNGFQRTLQNLLRWSGNMLRNNGRAIALGPNKVPPYIWWCLIDQRLVIWTSLVSPIAAILLTTKIGWSFFMVYLAWIGITRIGISLFIFRYAGRINLSFPFLIYVLQVTNAIIKIYILFRLPRQRWTNRSNSAAIQSTGDKLWIKHLMAGYLTLFYTSALVIFLALYTGTLQTYSWLEIIRGLKQLFGFY</sequence>
<keyword evidence="6" id="KW-1133">Transmembrane helix</keyword>
<accession>A0A7V2WUL8</accession>
<dbReference type="PANTHER" id="PTHR22913">
    <property type="entry name" value="HYALURONAN SYNTHASE"/>
    <property type="match status" value="1"/>
</dbReference>
<dbReference type="SUPFAM" id="SSF53448">
    <property type="entry name" value="Nucleotide-diphospho-sugar transferases"/>
    <property type="match status" value="1"/>
</dbReference>
<keyword evidence="6" id="KW-0812">Transmembrane</keyword>
<keyword evidence="2" id="KW-1003">Cell membrane</keyword>
<feature type="transmembrane region" description="Helical" evidence="6">
    <location>
        <begin position="483"/>
        <end position="508"/>
    </location>
</feature>
<evidence type="ECO:0000256" key="2">
    <source>
        <dbReference type="ARBA" id="ARBA00022475"/>
    </source>
</evidence>